<proteinExistence type="predicted"/>
<dbReference type="EMBL" id="SJTH01000045">
    <property type="protein sequence ID" value="TCJ01933.1"/>
    <property type="molecule type" value="Genomic_DNA"/>
</dbReference>
<sequence length="242" mass="28126">MIYEIYGDRKSDVTILAIPALGERKEFYLPLAKQLKDYRWIVCELPGHNGYQTKDISINCYLDNLKELLDTLEAAKVHLVGTSIGATIIQAFYQKYSDVVHSLFLLDGGYYFLGERQGTKEKMTLQKIENFEEIKEAVHEFIYSIEGLRQQKYEQFEQYFLENYIKDAGSYRHHCDIDSYNALSREVDSIDYCLKKQPDIPLILLLAENNLDEYAKEKIKAFQGRHPLAKCSSFKTGITIYL</sequence>
<dbReference type="AlphaFoldDB" id="A0A4V2NTW4"/>
<keyword evidence="2" id="KW-0378">Hydrolase</keyword>
<evidence type="ECO:0000259" key="1">
    <source>
        <dbReference type="Pfam" id="PF00561"/>
    </source>
</evidence>
<dbReference type="GO" id="GO:0016787">
    <property type="term" value="F:hydrolase activity"/>
    <property type="evidence" value="ECO:0007669"/>
    <property type="project" value="UniProtKB-KW"/>
</dbReference>
<keyword evidence="3" id="KW-1185">Reference proteome</keyword>
<accession>A0A4V2NTW4</accession>
<organism evidence="2 3">
    <name type="scientific">Cytobacillus praedii</name>
    <dbReference type="NCBI Taxonomy" id="1742358"/>
    <lineage>
        <taxon>Bacteria</taxon>
        <taxon>Bacillati</taxon>
        <taxon>Bacillota</taxon>
        <taxon>Bacilli</taxon>
        <taxon>Bacillales</taxon>
        <taxon>Bacillaceae</taxon>
        <taxon>Cytobacillus</taxon>
    </lineage>
</organism>
<dbReference type="Gene3D" id="3.40.50.1820">
    <property type="entry name" value="alpha/beta hydrolase"/>
    <property type="match status" value="1"/>
</dbReference>
<feature type="domain" description="AB hydrolase-1" evidence="1">
    <location>
        <begin position="18"/>
        <end position="154"/>
    </location>
</feature>
<dbReference type="STRING" id="1742358.GCA_001439605_04482"/>
<dbReference type="InterPro" id="IPR029058">
    <property type="entry name" value="AB_hydrolase_fold"/>
</dbReference>
<protein>
    <submittedName>
        <fullName evidence="2">Alpha/beta hydrolase</fullName>
    </submittedName>
</protein>
<dbReference type="Pfam" id="PF00561">
    <property type="entry name" value="Abhydrolase_1"/>
    <property type="match status" value="1"/>
</dbReference>
<evidence type="ECO:0000313" key="3">
    <source>
        <dbReference type="Proteomes" id="UP000293846"/>
    </source>
</evidence>
<gene>
    <name evidence="2" type="ORF">E0Y62_21625</name>
</gene>
<dbReference type="InterPro" id="IPR050266">
    <property type="entry name" value="AB_hydrolase_sf"/>
</dbReference>
<reference evidence="2 3" key="1">
    <citation type="submission" date="2019-03" db="EMBL/GenBank/DDBJ databases">
        <authorList>
            <person name="Jensen L."/>
            <person name="Storgaard J."/>
            <person name="Sulaj E."/>
            <person name="Schramm A."/>
            <person name="Marshall I.P.G."/>
        </authorList>
    </citation>
    <scope>NUCLEOTIDE SEQUENCE [LARGE SCALE GENOMIC DNA]</scope>
    <source>
        <strain evidence="2 3">2017H2G3</strain>
    </source>
</reference>
<dbReference type="PANTHER" id="PTHR43798">
    <property type="entry name" value="MONOACYLGLYCEROL LIPASE"/>
    <property type="match status" value="1"/>
</dbReference>
<comment type="caution">
    <text evidence="2">The sequence shown here is derived from an EMBL/GenBank/DDBJ whole genome shotgun (WGS) entry which is preliminary data.</text>
</comment>
<name>A0A4V2NTW4_9BACI</name>
<dbReference type="OrthoDB" id="6191536at2"/>
<dbReference type="Proteomes" id="UP000293846">
    <property type="component" value="Unassembled WGS sequence"/>
</dbReference>
<evidence type="ECO:0000313" key="2">
    <source>
        <dbReference type="EMBL" id="TCJ01933.1"/>
    </source>
</evidence>
<dbReference type="SUPFAM" id="SSF53474">
    <property type="entry name" value="alpha/beta-Hydrolases"/>
    <property type="match status" value="1"/>
</dbReference>
<dbReference type="InterPro" id="IPR000073">
    <property type="entry name" value="AB_hydrolase_1"/>
</dbReference>
<dbReference type="RefSeq" id="WP_131238117.1">
    <property type="nucleotide sequence ID" value="NZ_SJTH01000045.1"/>
</dbReference>